<keyword evidence="13 15" id="KW-0594">Phospholipid biosynthesis</keyword>
<dbReference type="HAMAP" id="MF_03216">
    <property type="entry name" value="PLMT"/>
    <property type="match status" value="1"/>
</dbReference>
<feature type="binding site" evidence="15">
    <location>
        <begin position="155"/>
        <end position="156"/>
    </location>
    <ligand>
        <name>S-adenosyl-L-methionine</name>
        <dbReference type="ChEBI" id="CHEBI:59789"/>
    </ligand>
</feature>
<evidence type="ECO:0000256" key="2">
    <source>
        <dbReference type="ARBA" id="ARBA00004969"/>
    </source>
</evidence>
<feature type="binding site" evidence="15">
    <location>
        <begin position="75"/>
        <end position="77"/>
    </location>
    <ligand>
        <name>S-adenosyl-L-methionine</name>
        <dbReference type="ChEBI" id="CHEBI:59789"/>
    </ligand>
</feature>
<dbReference type="Proteomes" id="UP001497512">
    <property type="component" value="Chromosome 13"/>
</dbReference>
<keyword evidence="4 15" id="KW-0444">Lipid biosynthesis</keyword>
<comment type="pathway">
    <text evidence="2 15">Phospholipid metabolism; phosphatidylcholine biosynthesis.</text>
</comment>
<comment type="pathway">
    <text evidence="3">Lipid metabolism.</text>
</comment>
<comment type="similarity">
    <text evidence="15">Belongs to the class VI-like SAM-binding methyltransferase superfamily. PEMT/PEM2 methyltransferase family.</text>
</comment>
<keyword evidence="14 15" id="KW-1208">Phospholipid metabolism</keyword>
<keyword evidence="10 15" id="KW-1133">Transmembrane helix</keyword>
<evidence type="ECO:0000256" key="11">
    <source>
        <dbReference type="ARBA" id="ARBA00023098"/>
    </source>
</evidence>
<evidence type="ECO:0000313" key="18">
    <source>
        <dbReference type="Proteomes" id="UP001497512"/>
    </source>
</evidence>
<protein>
    <recommendedName>
        <fullName evidence="15">Phosphatidyl-N-methylethanolamine N-methyltransferase</fullName>
        <ecNumber evidence="15">2.1.1.71</ecNumber>
    </recommendedName>
    <alternativeName>
        <fullName evidence="15">Phospholipid methyltransferase</fullName>
        <shortName evidence="15">PLMT</shortName>
    </alternativeName>
</protein>
<name>A0ABP0TP61_9BRYO</name>
<keyword evidence="12 15" id="KW-0472">Membrane</keyword>
<dbReference type="EMBL" id="OZ019905">
    <property type="protein sequence ID" value="CAK9201456.1"/>
    <property type="molecule type" value="Genomic_DNA"/>
</dbReference>
<evidence type="ECO:0000256" key="1">
    <source>
        <dbReference type="ARBA" id="ARBA00004477"/>
    </source>
</evidence>
<keyword evidence="6 15" id="KW-0808">Transferase</keyword>
<keyword evidence="5 15" id="KW-0489">Methyltransferase</keyword>
<evidence type="ECO:0000256" key="12">
    <source>
        <dbReference type="ARBA" id="ARBA00023136"/>
    </source>
</evidence>
<sequence length="165" mass="19207">MWHGLIVAVMILLPFPFYWYLWNFPDRWMQICGKGVNPSHRMAQVSHLLKTLQIFALLSVATISRPPLICIALLAFGQYLNYRVYALLGEEGVYYGASFGKKLPWVEKFPFGYFRDPQYVGSILSLIGCSFWVPWQFISLWIAGYIFMILIERRENPNSRVSQIS</sequence>
<dbReference type="Pfam" id="PF04191">
    <property type="entry name" value="PEMT"/>
    <property type="match status" value="1"/>
</dbReference>
<comment type="caution">
    <text evidence="15">Lacks conserved residue(s) required for the propagation of feature annotation.</text>
</comment>
<keyword evidence="7 15" id="KW-0949">S-adenosyl-L-methionine</keyword>
<feature type="intramembrane region" description="Helical" evidence="15">
    <location>
        <begin position="3"/>
        <end position="23"/>
    </location>
</feature>
<gene>
    <name evidence="17" type="ORF">CSSPTR1EN2_LOCUS5916</name>
</gene>
<evidence type="ECO:0000256" key="3">
    <source>
        <dbReference type="ARBA" id="ARBA00005189"/>
    </source>
</evidence>
<dbReference type="PANTHER" id="PTHR15458:SF5">
    <property type="entry name" value="PHOSPHATIDYLETHANOLAMINE N-METHYLTRANSFERASE"/>
    <property type="match status" value="1"/>
</dbReference>
<feature type="transmembrane region" description="Helical" evidence="16">
    <location>
        <begin position="6"/>
        <end position="24"/>
    </location>
</feature>
<evidence type="ECO:0000256" key="13">
    <source>
        <dbReference type="ARBA" id="ARBA00023209"/>
    </source>
</evidence>
<reference evidence="17" key="1">
    <citation type="submission" date="2024-02" db="EMBL/GenBank/DDBJ databases">
        <authorList>
            <consortium name="ELIXIR-Norway"/>
            <consortium name="Elixir Norway"/>
        </authorList>
    </citation>
    <scope>NUCLEOTIDE SEQUENCE</scope>
</reference>
<keyword evidence="9 15" id="KW-0256">Endoplasmic reticulum</keyword>
<evidence type="ECO:0000256" key="5">
    <source>
        <dbReference type="ARBA" id="ARBA00022603"/>
    </source>
</evidence>
<feature type="transmembrane region" description="Helical" evidence="16">
    <location>
        <begin position="123"/>
        <end position="151"/>
    </location>
</feature>
<evidence type="ECO:0000256" key="16">
    <source>
        <dbReference type="SAM" id="Phobius"/>
    </source>
</evidence>
<comment type="catalytic activity">
    <reaction evidence="15">
        <text>a 1,2-diacyl-sn-glycero-3-phospho-N-methylethanolamine + S-adenosyl-L-methionine = a 1,2-diacyl-sn-glycero-3-phospho-N,N-dimethylethanolamine + S-adenosyl-L-homocysteine + H(+)</text>
        <dbReference type="Rhea" id="RHEA:32735"/>
        <dbReference type="ChEBI" id="CHEBI:15378"/>
        <dbReference type="ChEBI" id="CHEBI:57856"/>
        <dbReference type="ChEBI" id="CHEBI:59789"/>
        <dbReference type="ChEBI" id="CHEBI:64572"/>
        <dbReference type="ChEBI" id="CHEBI:64573"/>
        <dbReference type="EC" id="2.1.1.71"/>
    </reaction>
</comment>
<dbReference type="EC" id="2.1.1.71" evidence="15"/>
<evidence type="ECO:0000256" key="8">
    <source>
        <dbReference type="ARBA" id="ARBA00022692"/>
    </source>
</evidence>
<keyword evidence="11 15" id="KW-0443">Lipid metabolism</keyword>
<evidence type="ECO:0000256" key="15">
    <source>
        <dbReference type="HAMAP-Rule" id="MF_03216"/>
    </source>
</evidence>
<comment type="subcellular location">
    <subcellularLocation>
        <location evidence="1 15">Endoplasmic reticulum membrane</location>
        <topology evidence="1 15">Multi-pass membrane protein</topology>
    </subcellularLocation>
</comment>
<comment type="catalytic activity">
    <reaction evidence="15">
        <text>a 1,2-diacyl-sn-glycero-3-phospho-N,N-dimethylethanolamine + S-adenosyl-L-methionine = a 1,2-diacyl-sn-glycero-3-phosphocholine + S-adenosyl-L-homocysteine + H(+)</text>
        <dbReference type="Rhea" id="RHEA:32739"/>
        <dbReference type="ChEBI" id="CHEBI:15378"/>
        <dbReference type="ChEBI" id="CHEBI:57643"/>
        <dbReference type="ChEBI" id="CHEBI:57856"/>
        <dbReference type="ChEBI" id="CHEBI:59789"/>
        <dbReference type="ChEBI" id="CHEBI:64572"/>
    </reaction>
</comment>
<evidence type="ECO:0000256" key="6">
    <source>
        <dbReference type="ARBA" id="ARBA00022679"/>
    </source>
</evidence>
<evidence type="ECO:0000256" key="4">
    <source>
        <dbReference type="ARBA" id="ARBA00022516"/>
    </source>
</evidence>
<dbReference type="InterPro" id="IPR007318">
    <property type="entry name" value="Phopholipid_MeTrfase"/>
</dbReference>
<feature type="topological domain" description="Cytoplasmic" evidence="15">
    <location>
        <begin position="154"/>
        <end position="165"/>
    </location>
</feature>
<dbReference type="InterPro" id="IPR024960">
    <property type="entry name" value="PEMT/MFAP"/>
</dbReference>
<evidence type="ECO:0000256" key="7">
    <source>
        <dbReference type="ARBA" id="ARBA00022691"/>
    </source>
</evidence>
<keyword evidence="8 15" id="KW-0812">Transmembrane</keyword>
<proteinExistence type="inferred from homology"/>
<comment type="function">
    <text evidence="15">Catalyzes the second two steps of the methylation pathway of phosphatidylcholine biosynthesis, the SAM-dependent methylation of phosphatidylmonomethylethanolamine (PMME) to phosphatidyldimethylethanolamine (PDME) and of PDME to phosphatidylcholine (PC).</text>
</comment>
<accession>A0ABP0TP61</accession>
<evidence type="ECO:0000256" key="10">
    <source>
        <dbReference type="ARBA" id="ARBA00022989"/>
    </source>
</evidence>
<feature type="transmembrane region" description="Helical" evidence="16">
    <location>
        <begin position="54"/>
        <end position="76"/>
    </location>
</feature>
<dbReference type="PANTHER" id="PTHR15458">
    <property type="entry name" value="PHOSPHATIDYLETHANOLAMINE N-METHYLTRANSFERASE"/>
    <property type="match status" value="1"/>
</dbReference>
<keyword evidence="18" id="KW-1185">Reference proteome</keyword>
<evidence type="ECO:0000256" key="14">
    <source>
        <dbReference type="ARBA" id="ARBA00023264"/>
    </source>
</evidence>
<organism evidence="17 18">
    <name type="scientific">Sphagnum troendelagicum</name>
    <dbReference type="NCBI Taxonomy" id="128251"/>
    <lineage>
        <taxon>Eukaryota</taxon>
        <taxon>Viridiplantae</taxon>
        <taxon>Streptophyta</taxon>
        <taxon>Embryophyta</taxon>
        <taxon>Bryophyta</taxon>
        <taxon>Sphagnophytina</taxon>
        <taxon>Sphagnopsida</taxon>
        <taxon>Sphagnales</taxon>
        <taxon>Sphagnaceae</taxon>
        <taxon>Sphagnum</taxon>
    </lineage>
</organism>
<feature type="topological domain" description="Lumenal" evidence="15">
    <location>
        <begin position="1"/>
        <end position="2"/>
    </location>
</feature>
<evidence type="ECO:0000313" key="17">
    <source>
        <dbReference type="EMBL" id="CAK9201456.1"/>
    </source>
</evidence>
<evidence type="ECO:0000256" key="9">
    <source>
        <dbReference type="ARBA" id="ARBA00022824"/>
    </source>
</evidence>